<organism evidence="2 3">
    <name type="scientific">Terribacillus saccharophilus</name>
    <dbReference type="NCBI Taxonomy" id="361277"/>
    <lineage>
        <taxon>Bacteria</taxon>
        <taxon>Bacillati</taxon>
        <taxon>Bacillota</taxon>
        <taxon>Bacilli</taxon>
        <taxon>Bacillales</taxon>
        <taxon>Bacillaceae</taxon>
        <taxon>Terribacillus</taxon>
    </lineage>
</organism>
<gene>
    <name evidence="2" type="ORF">CHH48_18915</name>
</gene>
<keyword evidence="1" id="KW-0175">Coiled coil</keyword>
<dbReference type="EMBL" id="NPBJ01000044">
    <property type="protein sequence ID" value="PAD98118.1"/>
    <property type="molecule type" value="Genomic_DNA"/>
</dbReference>
<dbReference type="Proteomes" id="UP000216852">
    <property type="component" value="Unassembled WGS sequence"/>
</dbReference>
<proteinExistence type="predicted"/>
<name>A0ABX4GTD4_9BACI</name>
<keyword evidence="3" id="KW-1185">Reference proteome</keyword>
<reference evidence="2 3" key="1">
    <citation type="submission" date="2017-07" db="EMBL/GenBank/DDBJ databases">
        <title>Isolation and whole genome analysis of endospore-forming bacteria from heroin.</title>
        <authorList>
            <person name="Kalinowski J."/>
            <person name="Ahrens B."/>
            <person name="Al-Dilaimi A."/>
            <person name="Winkler A."/>
            <person name="Wibberg D."/>
            <person name="Schleenbecker U."/>
            <person name="Ruckert C."/>
            <person name="Wolfel R."/>
            <person name="Grass G."/>
        </authorList>
    </citation>
    <scope>NUCLEOTIDE SEQUENCE [LARGE SCALE GENOMIC DNA]</scope>
    <source>
        <strain evidence="2 3">7517-1</strain>
    </source>
</reference>
<evidence type="ECO:0000256" key="1">
    <source>
        <dbReference type="SAM" id="Coils"/>
    </source>
</evidence>
<accession>A0ABX4GTD4</accession>
<feature type="coiled-coil region" evidence="1">
    <location>
        <begin position="69"/>
        <end position="103"/>
    </location>
</feature>
<evidence type="ECO:0008006" key="4">
    <source>
        <dbReference type="Google" id="ProtNLM"/>
    </source>
</evidence>
<evidence type="ECO:0000313" key="2">
    <source>
        <dbReference type="EMBL" id="PAD98118.1"/>
    </source>
</evidence>
<protein>
    <recommendedName>
        <fullName evidence="4">Transglycosylase</fullName>
    </recommendedName>
</protein>
<sequence length="105" mass="12223">MLEQKANCVSCRQDFVPKIQSEWATKGVRRHYFACPHCGVQYTSRYVSRAIQSRQMKIRIRRKKIKNLAKGDIENIERLSAEIEKLAAENKKEMQELRGLLEGVS</sequence>
<evidence type="ECO:0000313" key="3">
    <source>
        <dbReference type="Proteomes" id="UP000216852"/>
    </source>
</evidence>
<comment type="caution">
    <text evidence="2">The sequence shown here is derived from an EMBL/GenBank/DDBJ whole genome shotgun (WGS) entry which is preliminary data.</text>
</comment>